<evidence type="ECO:0000256" key="1">
    <source>
        <dbReference type="SAM" id="MobiDB-lite"/>
    </source>
</evidence>
<proteinExistence type="predicted"/>
<organism evidence="2 3">
    <name type="scientific">Durusdinium trenchii</name>
    <dbReference type="NCBI Taxonomy" id="1381693"/>
    <lineage>
        <taxon>Eukaryota</taxon>
        <taxon>Sar</taxon>
        <taxon>Alveolata</taxon>
        <taxon>Dinophyceae</taxon>
        <taxon>Suessiales</taxon>
        <taxon>Symbiodiniaceae</taxon>
        <taxon>Durusdinium</taxon>
    </lineage>
</organism>
<feature type="compositionally biased region" description="Low complexity" evidence="1">
    <location>
        <begin position="111"/>
        <end position="123"/>
    </location>
</feature>
<name>A0ABP0LZD1_9DINO</name>
<comment type="caution">
    <text evidence="2">The sequence shown here is derived from an EMBL/GenBank/DDBJ whole genome shotgun (WGS) entry which is preliminary data.</text>
</comment>
<dbReference type="Proteomes" id="UP001642464">
    <property type="component" value="Unassembled WGS sequence"/>
</dbReference>
<feature type="compositionally biased region" description="Low complexity" evidence="1">
    <location>
        <begin position="81"/>
        <end position="97"/>
    </location>
</feature>
<protein>
    <submittedName>
        <fullName evidence="2">Uncharacterized protein</fullName>
    </submittedName>
</protein>
<reference evidence="2 3" key="1">
    <citation type="submission" date="2024-02" db="EMBL/GenBank/DDBJ databases">
        <authorList>
            <person name="Chen Y."/>
            <person name="Shah S."/>
            <person name="Dougan E. K."/>
            <person name="Thang M."/>
            <person name="Chan C."/>
        </authorList>
    </citation>
    <scope>NUCLEOTIDE SEQUENCE [LARGE SCALE GENOMIC DNA]</scope>
</reference>
<feature type="region of interest" description="Disordered" evidence="1">
    <location>
        <begin position="1"/>
        <end position="145"/>
    </location>
</feature>
<keyword evidence="3" id="KW-1185">Reference proteome</keyword>
<dbReference type="EMBL" id="CAXAMM010018891">
    <property type="protein sequence ID" value="CAK9044596.1"/>
    <property type="molecule type" value="Genomic_DNA"/>
</dbReference>
<sequence length="145" mass="15889">MPGTIHDPVGGQSRATIAAKQAKPLEDFAERTKKEAEERRKTRDAEGGRGGGFNDRQQIERRVSVEDDVGYDEFGRRKTKAGAAAAGSKAERAAAALERLKQKRKVETSEGSVRSRSRSASPGRRARVPKPPHAGFRPRGANHRF</sequence>
<evidence type="ECO:0000313" key="2">
    <source>
        <dbReference type="EMBL" id="CAK9044596.1"/>
    </source>
</evidence>
<feature type="compositionally biased region" description="Basic and acidic residues" evidence="1">
    <location>
        <begin position="23"/>
        <end position="47"/>
    </location>
</feature>
<gene>
    <name evidence="2" type="ORF">SCF082_LOCUS25314</name>
</gene>
<evidence type="ECO:0000313" key="3">
    <source>
        <dbReference type="Proteomes" id="UP001642464"/>
    </source>
</evidence>
<accession>A0ABP0LZD1</accession>